<name>A0A5A7PHA9_STRAF</name>
<keyword evidence="5 15" id="KW-0812">Transmembrane</keyword>
<keyword evidence="13" id="KW-0325">Glycoprotein</keyword>
<comment type="subcellular location">
    <subcellularLocation>
        <location evidence="1">Membrane</location>
        <topology evidence="1">Single-pass membrane protein</topology>
    </subcellularLocation>
</comment>
<evidence type="ECO:0000259" key="17">
    <source>
        <dbReference type="PROSITE" id="PS50011"/>
    </source>
</evidence>
<dbReference type="Gene3D" id="3.80.10.10">
    <property type="entry name" value="Ribonuclease Inhibitor"/>
    <property type="match status" value="5"/>
</dbReference>
<dbReference type="Pfam" id="PF08263">
    <property type="entry name" value="LRRNT_2"/>
    <property type="match status" value="1"/>
</dbReference>
<sequence length="1000" mass="111350">MPNLTLFVFHLLCYISIPFSVISQFSPAERATLLNLKKSWSYPPNIFQSWNYTSSPCRWPEIRCAGDGSVTGIFLNNHSISGVVPGSISAFHNLKSLDLGHNHFTGKLPADILNCSKLEFLDLSYNYLVGNIPANIDRLGSLHHLDLSANNFSGDVPPAIGNLTALRTLCLDTNLFNGSYPVGISNLSNLEILTLAINPFLPAVVPPEFGELKKLYELWMSQANVIGEIPESLTNLSSLSILDLSTNKMEGSLPNGLFLMKNLSQVYLYQNRFSGWIPQVIESLGLVEIDLATNNLTGKIPLDFCKLEKLELLNLYGNNLFGELPQRIGLLPNLQTLKIFTNNLSGILPPELGIHSKLKDFEVCQNKFIGSLPQNLCVNGALTAVIAFKNNLTGEIPKSLGSCQTLNNVQVHGNSLSGQIPLALFSLPKMTDLLFSDNKFTGKLPSKIGPKVRTLYMSHNLLSGEIPTDFSSWSSLVVFEASGNRLSGPVPKGLTSLRQLTTLELDGNSLSGELPYEIISWKSLTLLNLSRNKLSGQIPPGLGSLPTLLNLDLSNNQLSGEIPPQLGQLRLTFLNLSSNQLRGQIPDDFDNMAFDRSFMNNLNLCATNKLSNVPSCRVESRKTRKVSPELVPLVLFLALLLCLLAIFAYYRRKRLRGNNISARSSTTYVKSDQWVLMSFQRLDFTEIDILSNLAESNMVGCGGSGEVYKIAVNTDENQYVAVKRIWSDKKTNHVLEKEFEAEIRILGSVRHFNIVKLLCCISSNDSKLLVYEFMENQSLDRWLHWRNREALSRSSSSIGNIVLNWPTRLRIAIGSARGLCYMHHYCNPPIIHRDVKSSNILLASDFNAKIADFGLAKLLMKKGEANTVTSVAGTFGYIAPEYAYTSKVNEKIDVFSFGVVLLELVTGRKANNGDGNMGLADWAWAYCEQEEPMVHAIDKEIREECFLEDMISVFRLGLMCTNRSPADRPSMREALLMLQQLRFCDDELRGKELNDDYMWS</sequence>
<dbReference type="PANTHER" id="PTHR48056">
    <property type="entry name" value="LRR RECEPTOR-LIKE SERINE/THREONINE-PROTEIN KINASE-RELATED"/>
    <property type="match status" value="1"/>
</dbReference>
<proteinExistence type="inferred from homology"/>
<evidence type="ECO:0000256" key="11">
    <source>
        <dbReference type="ARBA" id="ARBA00022989"/>
    </source>
</evidence>
<evidence type="ECO:0000256" key="9">
    <source>
        <dbReference type="ARBA" id="ARBA00022777"/>
    </source>
</evidence>
<keyword evidence="8 14" id="KW-0547">Nucleotide-binding</keyword>
<dbReference type="GO" id="GO:0009791">
    <property type="term" value="P:post-embryonic development"/>
    <property type="evidence" value="ECO:0007669"/>
    <property type="project" value="UniProtKB-ARBA"/>
</dbReference>
<dbReference type="FunFam" id="3.80.10.10:FF:000233">
    <property type="entry name" value="Leucine-rich repeat receptor-like protein kinase TDR"/>
    <property type="match status" value="1"/>
</dbReference>
<evidence type="ECO:0000256" key="2">
    <source>
        <dbReference type="ARBA" id="ARBA00008684"/>
    </source>
</evidence>
<comment type="similarity">
    <text evidence="2">Belongs to the protein kinase superfamily. Ser/Thr protein kinase family.</text>
</comment>
<dbReference type="SMART" id="SM00220">
    <property type="entry name" value="S_TKc"/>
    <property type="match status" value="1"/>
</dbReference>
<feature type="chain" id="PRO_5023134285" evidence="16">
    <location>
        <begin position="24"/>
        <end position="1000"/>
    </location>
</feature>
<dbReference type="InterPro" id="IPR032675">
    <property type="entry name" value="LRR_dom_sf"/>
</dbReference>
<keyword evidence="12 15" id="KW-0472">Membrane</keyword>
<feature type="domain" description="Protein kinase" evidence="17">
    <location>
        <begin position="693"/>
        <end position="983"/>
    </location>
</feature>
<dbReference type="OrthoDB" id="676979at2759"/>
<dbReference type="PROSITE" id="PS00107">
    <property type="entry name" value="PROTEIN_KINASE_ATP"/>
    <property type="match status" value="1"/>
</dbReference>
<dbReference type="InterPro" id="IPR017441">
    <property type="entry name" value="Protein_kinase_ATP_BS"/>
</dbReference>
<dbReference type="InterPro" id="IPR000719">
    <property type="entry name" value="Prot_kinase_dom"/>
</dbReference>
<keyword evidence="18" id="KW-0675">Receptor</keyword>
<evidence type="ECO:0000256" key="7">
    <source>
        <dbReference type="ARBA" id="ARBA00022737"/>
    </source>
</evidence>
<dbReference type="InterPro" id="IPR003591">
    <property type="entry name" value="Leu-rich_rpt_typical-subtyp"/>
</dbReference>
<dbReference type="InterPro" id="IPR011009">
    <property type="entry name" value="Kinase-like_dom_sf"/>
</dbReference>
<evidence type="ECO:0000256" key="10">
    <source>
        <dbReference type="ARBA" id="ARBA00022840"/>
    </source>
</evidence>
<keyword evidence="7" id="KW-0677">Repeat</keyword>
<keyword evidence="6 16" id="KW-0732">Signal</keyword>
<dbReference type="Pfam" id="PF00560">
    <property type="entry name" value="LRR_1"/>
    <property type="match status" value="5"/>
</dbReference>
<dbReference type="AlphaFoldDB" id="A0A5A7PHA9"/>
<evidence type="ECO:0000256" key="15">
    <source>
        <dbReference type="SAM" id="Phobius"/>
    </source>
</evidence>
<dbReference type="SUPFAM" id="SSF56112">
    <property type="entry name" value="Protein kinase-like (PK-like)"/>
    <property type="match status" value="1"/>
</dbReference>
<dbReference type="FunFam" id="3.80.10.10:FF:000228">
    <property type="entry name" value="Leucine-rich repeat receptor-like serine/threonine-protein kinase BAM1"/>
    <property type="match status" value="1"/>
</dbReference>
<dbReference type="GO" id="GO:0051707">
    <property type="term" value="P:response to other organism"/>
    <property type="evidence" value="ECO:0007669"/>
    <property type="project" value="UniProtKB-ARBA"/>
</dbReference>
<dbReference type="GO" id="GO:0005524">
    <property type="term" value="F:ATP binding"/>
    <property type="evidence" value="ECO:0007669"/>
    <property type="project" value="UniProtKB-UniRule"/>
</dbReference>
<comment type="caution">
    <text evidence="18">The sequence shown here is derived from an EMBL/GenBank/DDBJ whole genome shotgun (WGS) entry which is preliminary data.</text>
</comment>
<gene>
    <name evidence="18" type="ORF">STAS_08184</name>
</gene>
<evidence type="ECO:0000313" key="19">
    <source>
        <dbReference type="Proteomes" id="UP000325081"/>
    </source>
</evidence>
<dbReference type="PANTHER" id="PTHR48056:SF29">
    <property type="entry name" value="RECEPTOR-LIKE PROTEIN KINASE HSL1"/>
    <property type="match status" value="1"/>
</dbReference>
<dbReference type="Pfam" id="PF23598">
    <property type="entry name" value="LRR_14"/>
    <property type="match status" value="1"/>
</dbReference>
<evidence type="ECO:0000256" key="6">
    <source>
        <dbReference type="ARBA" id="ARBA00022729"/>
    </source>
</evidence>
<keyword evidence="19" id="KW-1185">Reference proteome</keyword>
<accession>A0A5A7PHA9</accession>
<feature type="signal peptide" evidence="16">
    <location>
        <begin position="1"/>
        <end position="23"/>
    </location>
</feature>
<dbReference type="SMART" id="SM00369">
    <property type="entry name" value="LRR_TYP"/>
    <property type="match status" value="7"/>
</dbReference>
<dbReference type="GO" id="GO:0016020">
    <property type="term" value="C:membrane"/>
    <property type="evidence" value="ECO:0007669"/>
    <property type="project" value="UniProtKB-SubCell"/>
</dbReference>
<organism evidence="18 19">
    <name type="scientific">Striga asiatica</name>
    <name type="common">Asiatic witchweed</name>
    <name type="synonym">Buchnera asiatica</name>
    <dbReference type="NCBI Taxonomy" id="4170"/>
    <lineage>
        <taxon>Eukaryota</taxon>
        <taxon>Viridiplantae</taxon>
        <taxon>Streptophyta</taxon>
        <taxon>Embryophyta</taxon>
        <taxon>Tracheophyta</taxon>
        <taxon>Spermatophyta</taxon>
        <taxon>Magnoliopsida</taxon>
        <taxon>eudicotyledons</taxon>
        <taxon>Gunneridae</taxon>
        <taxon>Pentapetalae</taxon>
        <taxon>asterids</taxon>
        <taxon>lamiids</taxon>
        <taxon>Lamiales</taxon>
        <taxon>Orobanchaceae</taxon>
        <taxon>Buchnereae</taxon>
        <taxon>Striga</taxon>
    </lineage>
</organism>
<feature type="binding site" evidence="14">
    <location>
        <position position="723"/>
    </location>
    <ligand>
        <name>ATP</name>
        <dbReference type="ChEBI" id="CHEBI:30616"/>
    </ligand>
</feature>
<dbReference type="InterPro" id="IPR050647">
    <property type="entry name" value="Plant_LRR-RLKs"/>
</dbReference>
<dbReference type="EMBL" id="BKCP01004550">
    <property type="protein sequence ID" value="GER32129.1"/>
    <property type="molecule type" value="Genomic_DNA"/>
</dbReference>
<dbReference type="Gene3D" id="1.10.510.10">
    <property type="entry name" value="Transferase(Phosphotransferase) domain 1"/>
    <property type="match status" value="1"/>
</dbReference>
<keyword evidence="10 14" id="KW-0067">ATP-binding</keyword>
<dbReference type="GO" id="GO:0006952">
    <property type="term" value="P:defense response"/>
    <property type="evidence" value="ECO:0007669"/>
    <property type="project" value="UniProtKB-ARBA"/>
</dbReference>
<keyword evidence="11 15" id="KW-1133">Transmembrane helix</keyword>
<dbReference type="InterPro" id="IPR001611">
    <property type="entry name" value="Leu-rich_rpt"/>
</dbReference>
<dbReference type="Pfam" id="PF00069">
    <property type="entry name" value="Pkinase"/>
    <property type="match status" value="1"/>
</dbReference>
<evidence type="ECO:0000313" key="18">
    <source>
        <dbReference type="EMBL" id="GER32129.1"/>
    </source>
</evidence>
<keyword evidence="3" id="KW-0433">Leucine-rich repeat</keyword>
<dbReference type="Proteomes" id="UP000325081">
    <property type="component" value="Unassembled WGS sequence"/>
</dbReference>
<evidence type="ECO:0000256" key="14">
    <source>
        <dbReference type="PROSITE-ProRule" id="PRU10141"/>
    </source>
</evidence>
<dbReference type="InterPro" id="IPR055414">
    <property type="entry name" value="LRR_R13L4/SHOC2-like"/>
</dbReference>
<evidence type="ECO:0000256" key="1">
    <source>
        <dbReference type="ARBA" id="ARBA00004167"/>
    </source>
</evidence>
<dbReference type="FunFam" id="1.10.510.10:FF:000714">
    <property type="entry name" value="Kinase family with leucine-rich repeat domain-containing protein"/>
    <property type="match status" value="1"/>
</dbReference>
<evidence type="ECO:0000256" key="5">
    <source>
        <dbReference type="ARBA" id="ARBA00022692"/>
    </source>
</evidence>
<dbReference type="GO" id="GO:0004672">
    <property type="term" value="F:protein kinase activity"/>
    <property type="evidence" value="ECO:0007669"/>
    <property type="project" value="InterPro"/>
</dbReference>
<dbReference type="Gene3D" id="3.30.200.20">
    <property type="entry name" value="Phosphorylase Kinase, domain 1"/>
    <property type="match status" value="1"/>
</dbReference>
<dbReference type="GO" id="GO:0033612">
    <property type="term" value="F:receptor serine/threonine kinase binding"/>
    <property type="evidence" value="ECO:0007669"/>
    <property type="project" value="TreeGrafter"/>
</dbReference>
<dbReference type="SUPFAM" id="SSF52058">
    <property type="entry name" value="L domain-like"/>
    <property type="match status" value="2"/>
</dbReference>
<evidence type="ECO:0000256" key="4">
    <source>
        <dbReference type="ARBA" id="ARBA00022679"/>
    </source>
</evidence>
<keyword evidence="9 18" id="KW-0418">Kinase</keyword>
<dbReference type="InterPro" id="IPR013210">
    <property type="entry name" value="LRR_N_plant-typ"/>
</dbReference>
<evidence type="ECO:0000256" key="16">
    <source>
        <dbReference type="SAM" id="SignalP"/>
    </source>
</evidence>
<evidence type="ECO:0000256" key="12">
    <source>
        <dbReference type="ARBA" id="ARBA00023136"/>
    </source>
</evidence>
<dbReference type="FunFam" id="3.80.10.10:FF:000041">
    <property type="entry name" value="LRR receptor-like serine/threonine-protein kinase ERECTA"/>
    <property type="match status" value="1"/>
</dbReference>
<protein>
    <submittedName>
        <fullName evidence="18">Leucine-rich repeat receptor-like protein kinase</fullName>
    </submittedName>
</protein>
<reference evidence="19" key="1">
    <citation type="journal article" date="2019" name="Curr. Biol.">
        <title>Genome Sequence of Striga asiatica Provides Insight into the Evolution of Plant Parasitism.</title>
        <authorList>
            <person name="Yoshida S."/>
            <person name="Kim S."/>
            <person name="Wafula E.K."/>
            <person name="Tanskanen J."/>
            <person name="Kim Y.M."/>
            <person name="Honaas L."/>
            <person name="Yang Z."/>
            <person name="Spallek T."/>
            <person name="Conn C.E."/>
            <person name="Ichihashi Y."/>
            <person name="Cheong K."/>
            <person name="Cui S."/>
            <person name="Der J.P."/>
            <person name="Gundlach H."/>
            <person name="Jiao Y."/>
            <person name="Hori C."/>
            <person name="Ishida J.K."/>
            <person name="Kasahara H."/>
            <person name="Kiba T."/>
            <person name="Kim M.S."/>
            <person name="Koo N."/>
            <person name="Laohavisit A."/>
            <person name="Lee Y.H."/>
            <person name="Lumba S."/>
            <person name="McCourt P."/>
            <person name="Mortimer J.C."/>
            <person name="Mutuku J.M."/>
            <person name="Nomura T."/>
            <person name="Sasaki-Sekimoto Y."/>
            <person name="Seto Y."/>
            <person name="Wang Y."/>
            <person name="Wakatake T."/>
            <person name="Sakakibara H."/>
            <person name="Demura T."/>
            <person name="Yamaguchi S."/>
            <person name="Yoneyama K."/>
            <person name="Manabe R.I."/>
            <person name="Nelson D.C."/>
            <person name="Schulman A.H."/>
            <person name="Timko M.P."/>
            <person name="dePamphilis C.W."/>
            <person name="Choi D."/>
            <person name="Shirasu K."/>
        </authorList>
    </citation>
    <scope>NUCLEOTIDE SEQUENCE [LARGE SCALE GENOMIC DNA]</scope>
    <source>
        <strain evidence="19">cv. UVA1</strain>
    </source>
</reference>
<evidence type="ECO:0000256" key="13">
    <source>
        <dbReference type="ARBA" id="ARBA00023180"/>
    </source>
</evidence>
<dbReference type="InterPro" id="IPR008271">
    <property type="entry name" value="Ser/Thr_kinase_AS"/>
</dbReference>
<dbReference type="PROSITE" id="PS00108">
    <property type="entry name" value="PROTEIN_KINASE_ST"/>
    <property type="match status" value="1"/>
</dbReference>
<evidence type="ECO:0000256" key="3">
    <source>
        <dbReference type="ARBA" id="ARBA00022614"/>
    </source>
</evidence>
<dbReference type="PROSITE" id="PS50011">
    <property type="entry name" value="PROTEIN_KINASE_DOM"/>
    <property type="match status" value="1"/>
</dbReference>
<feature type="transmembrane region" description="Helical" evidence="15">
    <location>
        <begin position="630"/>
        <end position="650"/>
    </location>
</feature>
<evidence type="ECO:0000256" key="8">
    <source>
        <dbReference type="ARBA" id="ARBA00022741"/>
    </source>
</evidence>
<keyword evidence="4" id="KW-0808">Transferase</keyword>